<gene>
    <name evidence="2" type="ORF">JL811_14365</name>
</gene>
<comment type="caution">
    <text evidence="2">The sequence shown here is derived from an EMBL/GenBank/DDBJ whole genome shotgun (WGS) entry which is preliminary data.</text>
</comment>
<sequence>MPPMRLIAALAMSLTLLGACARNETVEPPVELGDFKLGFAVVVADGVQKVPISRDADPEDWKRVLKESLDARLKRYEGGKFYNLGVSVDAYALAPPGIPLVVSPKSALVVSVTVWDDAAQAKLNAEPEQFTIFEGLDGETLMGSGLTRTADEQMAALSFNAARRIERYLADNPQWFGLPPKPGRAAPSAN</sequence>
<evidence type="ECO:0000256" key="1">
    <source>
        <dbReference type="SAM" id="SignalP"/>
    </source>
</evidence>
<feature type="chain" id="PRO_5035469008" description="DUF4136 domain-containing protein" evidence="1">
    <location>
        <begin position="22"/>
        <end position="190"/>
    </location>
</feature>
<dbReference type="AlphaFoldDB" id="A0A8K0Y1Q3"/>
<keyword evidence="3" id="KW-1185">Reference proteome</keyword>
<dbReference type="EMBL" id="JAESVN010000006">
    <property type="protein sequence ID" value="MBL4918408.1"/>
    <property type="molecule type" value="Genomic_DNA"/>
</dbReference>
<name>A0A8K0Y1Q3_9RHOB</name>
<evidence type="ECO:0008006" key="4">
    <source>
        <dbReference type="Google" id="ProtNLM"/>
    </source>
</evidence>
<protein>
    <recommendedName>
        <fullName evidence="4">DUF4136 domain-containing protein</fullName>
    </recommendedName>
</protein>
<reference evidence="2" key="1">
    <citation type="submission" date="2021-01" db="EMBL/GenBank/DDBJ databases">
        <title>Tabrizicola alba sp. nov. a motile alkaliphilic bacterium isolated from a soda lake.</title>
        <authorList>
            <person name="Szuroczki S."/>
            <person name="Abbaszade G."/>
            <person name="Schumann P."/>
            <person name="Toth E."/>
        </authorList>
    </citation>
    <scope>NUCLEOTIDE SEQUENCE</scope>
    <source>
        <strain evidence="2">DMG-N-6</strain>
    </source>
</reference>
<evidence type="ECO:0000313" key="2">
    <source>
        <dbReference type="EMBL" id="MBL4918408.1"/>
    </source>
</evidence>
<keyword evidence="1" id="KW-0732">Signal</keyword>
<proteinExistence type="predicted"/>
<feature type="signal peptide" evidence="1">
    <location>
        <begin position="1"/>
        <end position="21"/>
    </location>
</feature>
<dbReference type="Proteomes" id="UP000648908">
    <property type="component" value="Unassembled WGS sequence"/>
</dbReference>
<organism evidence="2 3">
    <name type="scientific">Szabonella alba</name>
    <dbReference type="NCBI Taxonomy" id="2804194"/>
    <lineage>
        <taxon>Bacteria</taxon>
        <taxon>Pseudomonadati</taxon>
        <taxon>Pseudomonadota</taxon>
        <taxon>Alphaproteobacteria</taxon>
        <taxon>Rhodobacterales</taxon>
        <taxon>Paracoccaceae</taxon>
        <taxon>Szabonella</taxon>
    </lineage>
</organism>
<evidence type="ECO:0000313" key="3">
    <source>
        <dbReference type="Proteomes" id="UP000648908"/>
    </source>
</evidence>
<dbReference type="PROSITE" id="PS51257">
    <property type="entry name" value="PROKAR_LIPOPROTEIN"/>
    <property type="match status" value="1"/>
</dbReference>
<accession>A0A8K0Y1Q3</accession>